<evidence type="ECO:0000313" key="1">
    <source>
        <dbReference type="EMBL" id="QPD02734.1"/>
    </source>
</evidence>
<accession>A0A7S8FAY2</accession>
<reference evidence="1 2" key="1">
    <citation type="journal article" date="2020" name="ISME J.">
        <title>Enrichment and physiological characterization of a novel comammox Nitrospira indicates ammonium inhibition of complete nitrification.</title>
        <authorList>
            <person name="Sakoula D."/>
            <person name="Koch H."/>
            <person name="Frank J."/>
            <person name="Jetten M.S.M."/>
            <person name="van Kessel M.A.H.J."/>
            <person name="Lucker S."/>
        </authorList>
    </citation>
    <scope>NUCLEOTIDE SEQUENCE [LARGE SCALE GENOMIC DNA]</scope>
    <source>
        <strain evidence="1">Comreactor17</strain>
    </source>
</reference>
<sequence length="35" mass="4248">MESLQEAFHFLRLKEIYSVHKADQLLNEENEEENL</sequence>
<organism evidence="1 2">
    <name type="scientific">Candidatus Nitrospira kreftii</name>
    <dbReference type="NCBI Taxonomy" id="2652173"/>
    <lineage>
        <taxon>Bacteria</taxon>
        <taxon>Pseudomonadati</taxon>
        <taxon>Nitrospirota</taxon>
        <taxon>Nitrospiria</taxon>
        <taxon>Nitrospirales</taxon>
        <taxon>Nitrospiraceae</taxon>
        <taxon>Nitrospira</taxon>
    </lineage>
</organism>
<dbReference type="AlphaFoldDB" id="A0A7S8FAY2"/>
<dbReference type="Proteomes" id="UP000593737">
    <property type="component" value="Chromosome"/>
</dbReference>
<dbReference type="EMBL" id="CP047423">
    <property type="protein sequence ID" value="QPD02734.1"/>
    <property type="molecule type" value="Genomic_DNA"/>
</dbReference>
<protein>
    <submittedName>
        <fullName evidence="1">Uncharacterized protein</fullName>
    </submittedName>
</protein>
<evidence type="ECO:0000313" key="2">
    <source>
        <dbReference type="Proteomes" id="UP000593737"/>
    </source>
</evidence>
<gene>
    <name evidence="1" type="ORF">Nkreftii_000508</name>
</gene>
<dbReference type="KEGG" id="nkf:Nkreftii_000508"/>
<name>A0A7S8FAY2_9BACT</name>
<proteinExistence type="predicted"/>